<reference evidence="1" key="1">
    <citation type="submission" date="2020-01" db="EMBL/GenBank/DDBJ databases">
        <authorList>
            <person name="Meier V. D."/>
            <person name="Meier V D."/>
        </authorList>
    </citation>
    <scope>NUCLEOTIDE SEQUENCE</scope>
    <source>
        <strain evidence="1">HLG_WM_MAG_01</strain>
    </source>
</reference>
<proteinExistence type="predicted"/>
<dbReference type="EMBL" id="CACVAS010000047">
    <property type="protein sequence ID" value="CAA6807784.1"/>
    <property type="molecule type" value="Genomic_DNA"/>
</dbReference>
<protein>
    <submittedName>
        <fullName evidence="1">Uncharacterized protein</fullName>
    </submittedName>
</protein>
<gene>
    <name evidence="1" type="ORF">HELGO_WM3336</name>
</gene>
<organism evidence="1">
    <name type="scientific">uncultured Sulfurovum sp</name>
    <dbReference type="NCBI Taxonomy" id="269237"/>
    <lineage>
        <taxon>Bacteria</taxon>
        <taxon>Pseudomonadati</taxon>
        <taxon>Campylobacterota</taxon>
        <taxon>Epsilonproteobacteria</taxon>
        <taxon>Campylobacterales</taxon>
        <taxon>Sulfurovaceae</taxon>
        <taxon>Sulfurovum</taxon>
        <taxon>environmental samples</taxon>
    </lineage>
</organism>
<accession>A0A6S6SZ11</accession>
<dbReference type="AlphaFoldDB" id="A0A6S6SZ11"/>
<sequence length="111" mass="12384">MRSIKVYTSSSSISTNINGDDKMIAGCYLGTFIDVGVDEKEKREEVHTVSFLGEGDTYSIFAANKAKDNSEYQFTLIARYSNLDECEAFISNHLHAKTSNSLIMGYVIKTH</sequence>
<name>A0A6S6SZ11_9BACT</name>
<evidence type="ECO:0000313" key="1">
    <source>
        <dbReference type="EMBL" id="CAA6807784.1"/>
    </source>
</evidence>